<dbReference type="OrthoDB" id="120976at2759"/>
<accession>A0A9Q9Y1W5</accession>
<dbReference type="GeneID" id="122144959"/>
<gene>
    <name evidence="3" type="primary">LOC122144959</name>
</gene>
<proteinExistence type="predicted"/>
<dbReference type="InterPro" id="IPR051261">
    <property type="entry name" value="NLR"/>
</dbReference>
<organism evidence="3">
    <name type="scientific">Cyprinus carpio</name>
    <name type="common">Common carp</name>
    <dbReference type="NCBI Taxonomy" id="7962"/>
    <lineage>
        <taxon>Eukaryota</taxon>
        <taxon>Metazoa</taxon>
        <taxon>Chordata</taxon>
        <taxon>Craniata</taxon>
        <taxon>Vertebrata</taxon>
        <taxon>Euteleostomi</taxon>
        <taxon>Actinopterygii</taxon>
        <taxon>Neopterygii</taxon>
        <taxon>Teleostei</taxon>
        <taxon>Ostariophysi</taxon>
        <taxon>Cypriniformes</taxon>
        <taxon>Cyprinidae</taxon>
        <taxon>Cyprininae</taxon>
        <taxon>Cyprinus</taxon>
    </lineage>
</organism>
<protein>
    <submittedName>
        <fullName evidence="3">NACHT, LRR and PYD domains-containing protein 12-like</fullName>
    </submittedName>
</protein>
<dbReference type="KEGG" id="ccar:122144959"/>
<dbReference type="Proteomes" id="UP001155660">
    <property type="component" value="Unplaced"/>
</dbReference>
<reference evidence="3" key="1">
    <citation type="submission" date="2025-08" db="UniProtKB">
        <authorList>
            <consortium name="RefSeq"/>
        </authorList>
    </citation>
    <scope>IDENTIFICATION</scope>
    <source>
        <tissue evidence="3">Muscle</tissue>
    </source>
</reference>
<keyword evidence="2" id="KW-0677">Repeat</keyword>
<evidence type="ECO:0000256" key="1">
    <source>
        <dbReference type="ARBA" id="ARBA00022614"/>
    </source>
</evidence>
<sequence>MIDLLKTAVDKALESDNGHLDLFLRFLLDCSITEEGYKTLTSSLKSNSHLTELDLTGNDPGQSGVEGLIDIEWDESCKLKTIRFLKSLAAEEACKHLTEVLGTTPLVLKELDLSEGKLGDLDWEKLSALLMDSHSKVEKMKVE</sequence>
<dbReference type="AlphaFoldDB" id="A0A9Q9Y1W5"/>
<evidence type="ECO:0000313" key="3">
    <source>
        <dbReference type="RefSeq" id="XP_042612120.1"/>
    </source>
</evidence>
<name>A0A9Q9Y1W5_CYPCA</name>
<dbReference type="InterPro" id="IPR001611">
    <property type="entry name" value="Leu-rich_rpt"/>
</dbReference>
<evidence type="ECO:0000256" key="2">
    <source>
        <dbReference type="ARBA" id="ARBA00022737"/>
    </source>
</evidence>
<dbReference type="Pfam" id="PF13516">
    <property type="entry name" value="LRR_6"/>
    <property type="match status" value="1"/>
</dbReference>
<dbReference type="RefSeq" id="XP_042612120.1">
    <property type="nucleotide sequence ID" value="XM_042756186.1"/>
</dbReference>
<dbReference type="PANTHER" id="PTHR24106">
    <property type="entry name" value="NACHT, LRR AND CARD DOMAINS-CONTAINING"/>
    <property type="match status" value="1"/>
</dbReference>
<keyword evidence="1" id="KW-0433">Leucine-rich repeat</keyword>